<sequence>MARAARNILAITASAALSFLLVQGTGAQEERAFLAGSGQSKVINDLGWG</sequence>
<organism evidence="1 2">
    <name type="scientific">Streptomyces cinereoruber</name>
    <dbReference type="NCBI Taxonomy" id="67260"/>
    <lineage>
        <taxon>Bacteria</taxon>
        <taxon>Bacillati</taxon>
        <taxon>Actinomycetota</taxon>
        <taxon>Actinomycetes</taxon>
        <taxon>Kitasatosporales</taxon>
        <taxon>Streptomycetaceae</taxon>
        <taxon>Streptomyces</taxon>
    </lineage>
</organism>
<comment type="caution">
    <text evidence="1">The sequence shown here is derived from an EMBL/GenBank/DDBJ whole genome shotgun (WGS) entry which is preliminary data.</text>
</comment>
<gene>
    <name evidence="1" type="ORF">GCM10010497_43620</name>
</gene>
<evidence type="ECO:0000313" key="2">
    <source>
        <dbReference type="Proteomes" id="UP000642014"/>
    </source>
</evidence>
<protein>
    <submittedName>
        <fullName evidence="1">Uncharacterized protein</fullName>
    </submittedName>
</protein>
<dbReference type="EMBL" id="BMSJ01000008">
    <property type="protein sequence ID" value="GGR36047.1"/>
    <property type="molecule type" value="Genomic_DNA"/>
</dbReference>
<dbReference type="AlphaFoldDB" id="A0AAV4KS24"/>
<evidence type="ECO:0000313" key="1">
    <source>
        <dbReference type="EMBL" id="GGR36047.1"/>
    </source>
</evidence>
<reference evidence="1 2" key="1">
    <citation type="journal article" date="2014" name="Int. J. Syst. Evol. Microbiol.">
        <title>Complete genome sequence of Corynebacterium casei LMG S-19264T (=DSM 44701T), isolated from a smear-ripened cheese.</title>
        <authorList>
            <consortium name="US DOE Joint Genome Institute (JGI-PGF)"/>
            <person name="Walter F."/>
            <person name="Albersmeier A."/>
            <person name="Kalinowski J."/>
            <person name="Ruckert C."/>
        </authorList>
    </citation>
    <scope>NUCLEOTIDE SEQUENCE [LARGE SCALE GENOMIC DNA]</scope>
    <source>
        <strain evidence="1 2">JCM 4205</strain>
    </source>
</reference>
<name>A0AAV4KS24_9ACTN</name>
<proteinExistence type="predicted"/>
<accession>A0AAV4KS24</accession>
<dbReference type="Proteomes" id="UP000642014">
    <property type="component" value="Unassembled WGS sequence"/>
</dbReference>
<dbReference type="RefSeq" id="WP_167308934.1">
    <property type="nucleotide sequence ID" value="NZ_JAAMPB010000001.1"/>
</dbReference>